<dbReference type="OrthoDB" id="3066394at2759"/>
<gene>
    <name evidence="1" type="ORF">MVEN_01778900</name>
</gene>
<evidence type="ECO:0000313" key="2">
    <source>
        <dbReference type="Proteomes" id="UP000620124"/>
    </source>
</evidence>
<organism evidence="1 2">
    <name type="scientific">Mycena venus</name>
    <dbReference type="NCBI Taxonomy" id="2733690"/>
    <lineage>
        <taxon>Eukaryota</taxon>
        <taxon>Fungi</taxon>
        <taxon>Dikarya</taxon>
        <taxon>Basidiomycota</taxon>
        <taxon>Agaricomycotina</taxon>
        <taxon>Agaricomycetes</taxon>
        <taxon>Agaricomycetidae</taxon>
        <taxon>Agaricales</taxon>
        <taxon>Marasmiineae</taxon>
        <taxon>Mycenaceae</taxon>
        <taxon>Mycena</taxon>
    </lineage>
</organism>
<protein>
    <submittedName>
        <fullName evidence="1">Uncharacterized protein</fullName>
    </submittedName>
</protein>
<keyword evidence="2" id="KW-1185">Reference proteome</keyword>
<dbReference type="EMBL" id="JACAZI010000016">
    <property type="protein sequence ID" value="KAF7343461.1"/>
    <property type="molecule type" value="Genomic_DNA"/>
</dbReference>
<name>A0A8H6XN71_9AGAR</name>
<dbReference type="AlphaFoldDB" id="A0A8H6XN71"/>
<comment type="caution">
    <text evidence="1">The sequence shown here is derived from an EMBL/GenBank/DDBJ whole genome shotgun (WGS) entry which is preliminary data.</text>
</comment>
<accession>A0A8H6XN71</accession>
<proteinExistence type="predicted"/>
<sequence length="430" mass="47352">MEGTLDARIQNAIRSTVKSSRPLFRQFLNPSLKERIRNSTFKEQDRYHLIGQLALETCLLQHHLHCSPSDVPLEFYGTMKTRVLSPETCALIVSHANGRRSANDCRALLVFVGAMLEVSKNFDMVLSWFHLTFSPIIHGASLICVDYYEERETKTCGRVLLEVEMPAPKRARGNDGKANPVPCPTAVSDILAQLASDQDAIGQTNVHSEETAFPILATSASVFPKGFISWDLAALLQASPKYSPTPIRTVRAHKTMDAASGLNMNNLSSDREFRQASSTDAMAQRKVYTFMTTLSQYTKREIAAFKRTAFPGGDSVLTTLSEGFKSALTVEARDPGPDVPSGGHSRISNNIMQPYKLSYDRARALSLLSAQVKELQVNPSIPSTSEVQRAVPSVTYVGRPLLSSKVSFQRTLSYVRARAPSPPLSAIQTT</sequence>
<reference evidence="1" key="1">
    <citation type="submission" date="2020-05" db="EMBL/GenBank/DDBJ databases">
        <title>Mycena genomes resolve the evolution of fungal bioluminescence.</title>
        <authorList>
            <person name="Tsai I.J."/>
        </authorList>
    </citation>
    <scope>NUCLEOTIDE SEQUENCE</scope>
    <source>
        <strain evidence="1">CCC161011</strain>
    </source>
</reference>
<evidence type="ECO:0000313" key="1">
    <source>
        <dbReference type="EMBL" id="KAF7343461.1"/>
    </source>
</evidence>
<dbReference type="Proteomes" id="UP000620124">
    <property type="component" value="Unassembled WGS sequence"/>
</dbReference>